<accession>A0A518GJV2</accession>
<feature type="transmembrane region" description="Helical" evidence="1">
    <location>
        <begin position="257"/>
        <end position="276"/>
    </location>
</feature>
<dbReference type="OrthoDB" id="212008at2"/>
<organism evidence="3 4">
    <name type="scientific">Planctopirus ephydatiae</name>
    <dbReference type="NCBI Taxonomy" id="2528019"/>
    <lineage>
        <taxon>Bacteria</taxon>
        <taxon>Pseudomonadati</taxon>
        <taxon>Planctomycetota</taxon>
        <taxon>Planctomycetia</taxon>
        <taxon>Planctomycetales</taxon>
        <taxon>Planctomycetaceae</taxon>
        <taxon>Planctopirus</taxon>
    </lineage>
</organism>
<evidence type="ECO:0000313" key="4">
    <source>
        <dbReference type="Proteomes" id="UP000315349"/>
    </source>
</evidence>
<keyword evidence="4" id="KW-1185">Reference proteome</keyword>
<dbReference type="InterPro" id="IPR007621">
    <property type="entry name" value="TPM_dom"/>
</dbReference>
<dbReference type="PANTHER" id="PTHR30373">
    <property type="entry name" value="UPF0603 PROTEIN YGCG"/>
    <property type="match status" value="1"/>
</dbReference>
<keyword evidence="1" id="KW-0812">Transmembrane</keyword>
<name>A0A518GJV2_9PLAN</name>
<dbReference type="EMBL" id="CP036299">
    <property type="protein sequence ID" value="QDV28876.1"/>
    <property type="molecule type" value="Genomic_DNA"/>
</dbReference>
<dbReference type="Gene3D" id="3.10.310.50">
    <property type="match status" value="1"/>
</dbReference>
<keyword evidence="1" id="KW-1133">Transmembrane helix</keyword>
<gene>
    <name evidence="3" type="ORF">Spb1_07420</name>
</gene>
<reference evidence="3 4" key="1">
    <citation type="submission" date="2019-02" db="EMBL/GenBank/DDBJ databases">
        <title>Deep-cultivation of Planctomycetes and their phenomic and genomic characterization uncovers novel biology.</title>
        <authorList>
            <person name="Wiegand S."/>
            <person name="Jogler M."/>
            <person name="Boedeker C."/>
            <person name="Pinto D."/>
            <person name="Vollmers J."/>
            <person name="Rivas-Marin E."/>
            <person name="Kohn T."/>
            <person name="Peeters S.H."/>
            <person name="Heuer A."/>
            <person name="Rast P."/>
            <person name="Oberbeckmann S."/>
            <person name="Bunk B."/>
            <person name="Jeske O."/>
            <person name="Meyerdierks A."/>
            <person name="Storesund J.E."/>
            <person name="Kallscheuer N."/>
            <person name="Luecker S."/>
            <person name="Lage O.M."/>
            <person name="Pohl T."/>
            <person name="Merkel B.J."/>
            <person name="Hornburger P."/>
            <person name="Mueller R.-W."/>
            <person name="Bruemmer F."/>
            <person name="Labrenz M."/>
            <person name="Spormann A.M."/>
            <person name="Op den Camp H."/>
            <person name="Overmann J."/>
            <person name="Amann R."/>
            <person name="Jetten M.S.M."/>
            <person name="Mascher T."/>
            <person name="Medema M.H."/>
            <person name="Devos D.P."/>
            <person name="Kaster A.-K."/>
            <person name="Ovreas L."/>
            <person name="Rohde M."/>
            <person name="Galperin M.Y."/>
            <person name="Jogler C."/>
        </authorList>
    </citation>
    <scope>NUCLEOTIDE SEQUENCE [LARGE SCALE GENOMIC DNA]</scope>
    <source>
        <strain evidence="3 4">Spb1</strain>
    </source>
</reference>
<evidence type="ECO:0000259" key="2">
    <source>
        <dbReference type="Pfam" id="PF04536"/>
    </source>
</evidence>
<dbReference type="KEGG" id="peh:Spb1_07420"/>
<protein>
    <recommendedName>
        <fullName evidence="2">TPM domain-containing protein</fullName>
    </recommendedName>
</protein>
<sequence>MPTISKTQEVNSRAMHRIHRSLFFTPLLLGLISLTGFSNSAQAETSIQDEASFFSPAAKEIALSRLKALEAKTGHEVQLQTVATLPEPWKGQLASGQPKQGVFVDFTKDRGQLARAKGLFILVVKDPAHLEVAADRRLRNAGFTTNQRNAVAETLLNGFRAKDYDDGLLATVALIEKEFSTLRSPAAAPVQGKAPAAAPANTLPAKPAGEGDLGGWGLVLGIGAVVLIIMIGMSLLRALFGGGAGAGAGMGGGGGMGFGGSLLTGLFGAMAGHYLYDTFFNNHSHGSAFGNDATSGLDDPNRNDWGSGGDFGDSSGFSGGDFGGGDFGGGGDF</sequence>
<dbReference type="RefSeq" id="WP_145295929.1">
    <property type="nucleotide sequence ID" value="NZ_CP036299.1"/>
</dbReference>
<feature type="domain" description="TPM" evidence="2">
    <location>
        <begin position="48"/>
        <end position="176"/>
    </location>
</feature>
<proteinExistence type="predicted"/>
<evidence type="ECO:0000256" key="1">
    <source>
        <dbReference type="SAM" id="Phobius"/>
    </source>
</evidence>
<dbReference type="AlphaFoldDB" id="A0A518GJV2"/>
<dbReference type="Pfam" id="PF04536">
    <property type="entry name" value="TPM_phosphatase"/>
    <property type="match status" value="1"/>
</dbReference>
<feature type="transmembrane region" description="Helical" evidence="1">
    <location>
        <begin position="213"/>
        <end position="236"/>
    </location>
</feature>
<dbReference type="PANTHER" id="PTHR30373:SF2">
    <property type="entry name" value="UPF0603 PROTEIN YGCG"/>
    <property type="match status" value="1"/>
</dbReference>
<keyword evidence="1" id="KW-0472">Membrane</keyword>
<dbReference type="Proteomes" id="UP000315349">
    <property type="component" value="Chromosome"/>
</dbReference>
<evidence type="ECO:0000313" key="3">
    <source>
        <dbReference type="EMBL" id="QDV28876.1"/>
    </source>
</evidence>